<proteinExistence type="predicted"/>
<sequence>MNNTSSKRTTMRTFVFLMMMLAASTLSMITPTSAQQNDDEKQTMIDHDGTDHYSSRSVRLSSDTTNIGSNERKILIENDYEVTYGTYFKIVRMKCGFDHAVKNPGKCTKNTYVLRKRGTDVPTIDPNTNEMIELVSEDGTETRHFEIPATSIAVGGTFALAYLEALDVDAETLKLIDSQYMHSPCMQLAVQNGEIIDQASAVYDPVDWSVDTTAWSAKCDELNVDLTFTDEYGTGKCGNREEVNVLFHGNADDTAILRAEWVKFVSLFFDKEQFANEYFALESDAVEAIKTYVEKGIVASLSEKKTCVWVQKMGSYYEILHDTFRTSLCVDAGMLAYQGEAGFLKKAFAIDTQQEAFHSAIRDYDVVVDESYFYDVSSLNRSAYESNLAFDQLSGQTVKAKDGNGGLLLRVDASRGNGMTDDLKESGEVRPALLLNDLVTNVYGGTLSNDDACPKYFRNADESAIYVTHENCAALENADNEKKCVTDLKEEAERKTPSALFADSSAITTRDAIVATFGVSIATALSVLFAIA</sequence>
<dbReference type="STRING" id="41875.K8EQW0"/>
<feature type="compositionally biased region" description="Basic and acidic residues" evidence="1">
    <location>
        <begin position="38"/>
        <end position="54"/>
    </location>
</feature>
<dbReference type="KEGG" id="bpg:Bathy17g00590"/>
<keyword evidence="4" id="KW-1185">Reference proteome</keyword>
<dbReference type="RefSeq" id="XP_007508297.1">
    <property type="nucleotide sequence ID" value="XM_007508235.1"/>
</dbReference>
<evidence type="ECO:0000313" key="4">
    <source>
        <dbReference type="Proteomes" id="UP000198341"/>
    </source>
</evidence>
<accession>K8EQW0</accession>
<protein>
    <submittedName>
        <fullName evidence="3">Uncharacterized protein</fullName>
    </submittedName>
</protein>
<feature type="compositionally biased region" description="Polar residues" evidence="1">
    <location>
        <begin position="55"/>
        <end position="64"/>
    </location>
</feature>
<dbReference type="PANTHER" id="PTHR38360:SF1">
    <property type="entry name" value="F12P19.7"/>
    <property type="match status" value="1"/>
</dbReference>
<evidence type="ECO:0000256" key="2">
    <source>
        <dbReference type="SAM" id="SignalP"/>
    </source>
</evidence>
<feature type="region of interest" description="Disordered" evidence="1">
    <location>
        <begin position="32"/>
        <end position="64"/>
    </location>
</feature>
<dbReference type="Proteomes" id="UP000198341">
    <property type="component" value="Chromosome 17"/>
</dbReference>
<evidence type="ECO:0000313" key="3">
    <source>
        <dbReference type="EMBL" id="CCO20401.1"/>
    </source>
</evidence>
<feature type="chain" id="PRO_5003917608" evidence="2">
    <location>
        <begin position="35"/>
        <end position="532"/>
    </location>
</feature>
<feature type="signal peptide" evidence="2">
    <location>
        <begin position="1"/>
        <end position="34"/>
    </location>
</feature>
<dbReference type="OrthoDB" id="409848at2759"/>
<dbReference type="PANTHER" id="PTHR38360">
    <property type="entry name" value="OS03G0120000 PROTEIN"/>
    <property type="match status" value="1"/>
</dbReference>
<organism evidence="3 4">
    <name type="scientific">Bathycoccus prasinos</name>
    <dbReference type="NCBI Taxonomy" id="41875"/>
    <lineage>
        <taxon>Eukaryota</taxon>
        <taxon>Viridiplantae</taxon>
        <taxon>Chlorophyta</taxon>
        <taxon>Mamiellophyceae</taxon>
        <taxon>Mamiellales</taxon>
        <taxon>Bathycoccaceae</taxon>
        <taxon>Bathycoccus</taxon>
    </lineage>
</organism>
<name>K8EQW0_9CHLO</name>
<keyword evidence="2" id="KW-0732">Signal</keyword>
<reference evidence="3 4" key="1">
    <citation type="submission" date="2011-10" db="EMBL/GenBank/DDBJ databases">
        <authorList>
            <person name="Genoscope - CEA"/>
        </authorList>
    </citation>
    <scope>NUCLEOTIDE SEQUENCE [LARGE SCALE GENOMIC DNA]</scope>
    <source>
        <strain evidence="3 4">RCC 1105</strain>
    </source>
</reference>
<dbReference type="eggNOG" id="ENOG502QWDR">
    <property type="taxonomic scope" value="Eukaryota"/>
</dbReference>
<evidence type="ECO:0000256" key="1">
    <source>
        <dbReference type="SAM" id="MobiDB-lite"/>
    </source>
</evidence>
<dbReference type="GeneID" id="19010935"/>
<dbReference type="AlphaFoldDB" id="K8EQW0"/>
<dbReference type="EMBL" id="FO082262">
    <property type="protein sequence ID" value="CCO20401.1"/>
    <property type="molecule type" value="Genomic_DNA"/>
</dbReference>
<gene>
    <name evidence="3" type="ordered locus">Bathy17g00590</name>
</gene>